<keyword evidence="3" id="KW-0472">Membrane</keyword>
<comment type="caution">
    <text evidence="5">The sequence shown here is derived from an EMBL/GenBank/DDBJ whole genome shotgun (WGS) entry which is preliminary data.</text>
</comment>
<organism evidence="5 6">
    <name type="scientific">Magnetovibrio blakemorei</name>
    <dbReference type="NCBI Taxonomy" id="28181"/>
    <lineage>
        <taxon>Bacteria</taxon>
        <taxon>Pseudomonadati</taxon>
        <taxon>Pseudomonadota</taxon>
        <taxon>Alphaproteobacteria</taxon>
        <taxon>Rhodospirillales</taxon>
        <taxon>Magnetovibrionaceae</taxon>
        <taxon>Magnetovibrio</taxon>
    </lineage>
</organism>
<evidence type="ECO:0000313" key="6">
    <source>
        <dbReference type="Proteomes" id="UP000095347"/>
    </source>
</evidence>
<feature type="transmembrane region" description="Helical" evidence="3">
    <location>
        <begin position="165"/>
        <end position="187"/>
    </location>
</feature>
<evidence type="ECO:0000259" key="4">
    <source>
        <dbReference type="PROSITE" id="PS50887"/>
    </source>
</evidence>
<dbReference type="STRING" id="28181.BEN30_11105"/>
<dbReference type="EMBL" id="MCGG01000027">
    <property type="protein sequence ID" value="OEJ66932.1"/>
    <property type="molecule type" value="Genomic_DNA"/>
</dbReference>
<accession>A0A1E5Q795</accession>
<dbReference type="PROSITE" id="PS50887">
    <property type="entry name" value="GGDEF"/>
    <property type="match status" value="1"/>
</dbReference>
<comment type="catalytic activity">
    <reaction evidence="2">
        <text>2 GTP = 3',3'-c-di-GMP + 2 diphosphate</text>
        <dbReference type="Rhea" id="RHEA:24898"/>
        <dbReference type="ChEBI" id="CHEBI:33019"/>
        <dbReference type="ChEBI" id="CHEBI:37565"/>
        <dbReference type="ChEBI" id="CHEBI:58805"/>
        <dbReference type="EC" id="2.7.7.65"/>
    </reaction>
</comment>
<dbReference type="PANTHER" id="PTHR45138:SF9">
    <property type="entry name" value="DIGUANYLATE CYCLASE DGCM-RELATED"/>
    <property type="match status" value="1"/>
</dbReference>
<protein>
    <recommendedName>
        <fullName evidence="1">diguanylate cyclase</fullName>
        <ecNumber evidence="1">2.7.7.65</ecNumber>
    </recommendedName>
</protein>
<dbReference type="Pfam" id="PF00990">
    <property type="entry name" value="GGDEF"/>
    <property type="match status" value="1"/>
</dbReference>
<gene>
    <name evidence="5" type="ORF">BEN30_11105</name>
</gene>
<dbReference type="InterPro" id="IPR043128">
    <property type="entry name" value="Rev_trsase/Diguanyl_cyclase"/>
</dbReference>
<sequence>MAFLIVTGLLLVSMIIYSAETGLRMSQRYTPLIDAAMEIKLEAALGHLLLEETLHKERPGRLEDVLTHLNQADWYALAMLEGGTNAEGTFIPLDDPLLRQYIVDVRHELVLFKEDIKLHWRNTMILQTKSETDKVFDATFNSFIEKADIVETHLQQLIKQAERRFIVVQIILAVGAMGVVMWLGLLFRRFIKAQNRALELLQSEIQRRLLIEQTLREQATTDTLTGLLNRRSMLEILQDELNRAHRLGSPFSVVMFDIDLFKAVNDTFGHEAGDTVLTTIATRVTSRLRDVDSFARWGGEEFLLLLPGTDLQGALALAETCREIIADSPMPGVGVVTASFGVADYRHEKSVTALIRRADSALYDAKNKGRNRVEASITDASPAAL</sequence>
<dbReference type="SUPFAM" id="SSF55073">
    <property type="entry name" value="Nucleotide cyclase"/>
    <property type="match status" value="1"/>
</dbReference>
<reference evidence="6" key="1">
    <citation type="submission" date="2016-07" db="EMBL/GenBank/DDBJ databases">
        <authorList>
            <person name="Florea S."/>
            <person name="Webb J.S."/>
            <person name="Jaromczyk J."/>
            <person name="Schardl C.L."/>
        </authorList>
    </citation>
    <scope>NUCLEOTIDE SEQUENCE [LARGE SCALE GENOMIC DNA]</scope>
    <source>
        <strain evidence="6">MV-1</strain>
    </source>
</reference>
<dbReference type="GO" id="GO:0052621">
    <property type="term" value="F:diguanylate cyclase activity"/>
    <property type="evidence" value="ECO:0007669"/>
    <property type="project" value="UniProtKB-EC"/>
</dbReference>
<dbReference type="SMART" id="SM00267">
    <property type="entry name" value="GGDEF"/>
    <property type="match status" value="1"/>
</dbReference>
<evidence type="ECO:0000256" key="1">
    <source>
        <dbReference type="ARBA" id="ARBA00012528"/>
    </source>
</evidence>
<feature type="domain" description="GGDEF" evidence="4">
    <location>
        <begin position="249"/>
        <end position="378"/>
    </location>
</feature>
<dbReference type="InterPro" id="IPR029787">
    <property type="entry name" value="Nucleotide_cyclase"/>
</dbReference>
<proteinExistence type="predicted"/>
<dbReference type="PANTHER" id="PTHR45138">
    <property type="entry name" value="REGULATORY COMPONENTS OF SENSORY TRANSDUCTION SYSTEM"/>
    <property type="match status" value="1"/>
</dbReference>
<keyword evidence="3" id="KW-1133">Transmembrane helix</keyword>
<keyword evidence="3" id="KW-0812">Transmembrane</keyword>
<name>A0A1E5Q795_9PROT</name>
<dbReference type="AlphaFoldDB" id="A0A1E5Q795"/>
<dbReference type="EC" id="2.7.7.65" evidence="1"/>
<dbReference type="InterPro" id="IPR050469">
    <property type="entry name" value="Diguanylate_Cyclase"/>
</dbReference>
<keyword evidence="6" id="KW-1185">Reference proteome</keyword>
<dbReference type="InterPro" id="IPR000160">
    <property type="entry name" value="GGDEF_dom"/>
</dbReference>
<dbReference type="FunFam" id="3.30.70.270:FF:000001">
    <property type="entry name" value="Diguanylate cyclase domain protein"/>
    <property type="match status" value="1"/>
</dbReference>
<dbReference type="Gene3D" id="3.30.70.270">
    <property type="match status" value="1"/>
</dbReference>
<evidence type="ECO:0000256" key="2">
    <source>
        <dbReference type="ARBA" id="ARBA00034247"/>
    </source>
</evidence>
<dbReference type="CDD" id="cd01949">
    <property type="entry name" value="GGDEF"/>
    <property type="match status" value="1"/>
</dbReference>
<evidence type="ECO:0000313" key="5">
    <source>
        <dbReference type="EMBL" id="OEJ66932.1"/>
    </source>
</evidence>
<dbReference type="Proteomes" id="UP000095347">
    <property type="component" value="Unassembled WGS sequence"/>
</dbReference>
<dbReference type="NCBIfam" id="TIGR00254">
    <property type="entry name" value="GGDEF"/>
    <property type="match status" value="1"/>
</dbReference>
<evidence type="ECO:0000256" key="3">
    <source>
        <dbReference type="SAM" id="Phobius"/>
    </source>
</evidence>